<dbReference type="PANTHER" id="PTHR14097">
    <property type="entry name" value="OXIDOREDUCTASE HTATIP2"/>
    <property type="match status" value="1"/>
</dbReference>
<protein>
    <submittedName>
        <fullName evidence="1">Protein FMP52, mitochondrial</fullName>
    </submittedName>
</protein>
<dbReference type="STRING" id="158441.A0A226ESS3"/>
<gene>
    <name evidence="1" type="ORF">Fcan01_04767</name>
</gene>
<evidence type="ECO:0000313" key="2">
    <source>
        <dbReference type="Proteomes" id="UP000198287"/>
    </source>
</evidence>
<dbReference type="EMBL" id="LNIX01000002">
    <property type="protein sequence ID" value="OXA60124.1"/>
    <property type="molecule type" value="Genomic_DNA"/>
</dbReference>
<evidence type="ECO:0000313" key="1">
    <source>
        <dbReference type="EMBL" id="OXA60124.1"/>
    </source>
</evidence>
<sequence length="231" mass="26180">MRAIVFGGSGAVGISILTAIAERRDKFQNVTLVLRRKIDNLETLFFPSAPGDGSYFIQVIVDNFDSQDWMTAKQLQTDFDVAFYALGGKRREVDYDTYRKIELEYPRSIMAFLKRRNVQEVHYISSFGSSPTSFMSVLRYKYEAEGIISRAGIKCTFIYRVGGVLTPDKRGMHAFLQVLARFTDPWHSWSIPSEVLGKAIVNNCCSGADSREEIELRIIEHDQIIKLGSAN</sequence>
<organism evidence="1 2">
    <name type="scientific">Folsomia candida</name>
    <name type="common">Springtail</name>
    <dbReference type="NCBI Taxonomy" id="158441"/>
    <lineage>
        <taxon>Eukaryota</taxon>
        <taxon>Metazoa</taxon>
        <taxon>Ecdysozoa</taxon>
        <taxon>Arthropoda</taxon>
        <taxon>Hexapoda</taxon>
        <taxon>Collembola</taxon>
        <taxon>Entomobryomorpha</taxon>
        <taxon>Isotomoidea</taxon>
        <taxon>Isotomidae</taxon>
        <taxon>Proisotominae</taxon>
        <taxon>Folsomia</taxon>
    </lineage>
</organism>
<dbReference type="AlphaFoldDB" id="A0A226ESS3"/>
<dbReference type="PANTHER" id="PTHR14097:SF7">
    <property type="entry name" value="OXIDOREDUCTASE HTATIP2"/>
    <property type="match status" value="1"/>
</dbReference>
<name>A0A226ESS3_FOLCA</name>
<comment type="caution">
    <text evidence="1">The sequence shown here is derived from an EMBL/GenBank/DDBJ whole genome shotgun (WGS) entry which is preliminary data.</text>
</comment>
<dbReference type="Proteomes" id="UP000198287">
    <property type="component" value="Unassembled WGS sequence"/>
</dbReference>
<proteinExistence type="predicted"/>
<dbReference type="SUPFAM" id="SSF51735">
    <property type="entry name" value="NAD(P)-binding Rossmann-fold domains"/>
    <property type="match status" value="1"/>
</dbReference>
<dbReference type="Gene3D" id="3.40.50.720">
    <property type="entry name" value="NAD(P)-binding Rossmann-like Domain"/>
    <property type="match status" value="1"/>
</dbReference>
<dbReference type="InterPro" id="IPR036291">
    <property type="entry name" value="NAD(P)-bd_dom_sf"/>
</dbReference>
<reference evidence="1 2" key="1">
    <citation type="submission" date="2015-12" db="EMBL/GenBank/DDBJ databases">
        <title>The genome of Folsomia candida.</title>
        <authorList>
            <person name="Faddeeva A."/>
            <person name="Derks M.F."/>
            <person name="Anvar Y."/>
            <person name="Smit S."/>
            <person name="Van Straalen N."/>
            <person name="Roelofs D."/>
        </authorList>
    </citation>
    <scope>NUCLEOTIDE SEQUENCE [LARGE SCALE GENOMIC DNA]</scope>
    <source>
        <strain evidence="1 2">VU population</strain>
        <tissue evidence="1">Whole body</tissue>
    </source>
</reference>
<dbReference type="OrthoDB" id="430436at2759"/>
<accession>A0A226ESS3</accession>
<keyword evidence="2" id="KW-1185">Reference proteome</keyword>